<proteinExistence type="predicted"/>
<evidence type="ECO:0000313" key="2">
    <source>
        <dbReference type="Proteomes" id="UP001162992"/>
    </source>
</evidence>
<gene>
    <name evidence="1" type="ORF">O6H91_07G084000</name>
</gene>
<accession>A0ACC2D7D7</accession>
<name>A0ACC2D7D7_DIPCM</name>
<keyword evidence="2" id="KW-1185">Reference proteome</keyword>
<sequence length="412" mass="45710">MPYVNVPHHSQLHDPGGDKDASGAGNSEGLRIYYQLFGRGETKVLLIAGLACTLHVWKPQIVGLCGADVPNGSQDSKNLNGEFQEEKSSKVDQDVECGTDDDGNRQTGVQVCAFDNRGVGRSSVPTSKSEYTTTIMATDAKALLDHLGWKKVHICGHSMGGMIACKLAVMVPGRVASLALISVTGGGYECLPKMNYTSLSIAFRFIRAKSLQERALVDLDTHYTKDYLNAVVGKVERKTVLHKEYTNNLVISGMQPKYGFNGHAHACWMHCTSASEIKCIRSSRFPIVVVHGKGDVIAQIRHGRNLASRLSPLCQMVELPGGHLVTHENNIEANQVLVNLIQAGNYNIRHFESGNPLADMEIREENRFLVFLLGVCKQCLPEWCSWHYLIRLTCWLWGQILPKCWFKYVELQ</sequence>
<organism evidence="1 2">
    <name type="scientific">Diphasiastrum complanatum</name>
    <name type="common">Issler's clubmoss</name>
    <name type="synonym">Lycopodium complanatum</name>
    <dbReference type="NCBI Taxonomy" id="34168"/>
    <lineage>
        <taxon>Eukaryota</taxon>
        <taxon>Viridiplantae</taxon>
        <taxon>Streptophyta</taxon>
        <taxon>Embryophyta</taxon>
        <taxon>Tracheophyta</taxon>
        <taxon>Lycopodiopsida</taxon>
        <taxon>Lycopodiales</taxon>
        <taxon>Lycopodiaceae</taxon>
        <taxon>Lycopodioideae</taxon>
        <taxon>Diphasiastrum</taxon>
    </lineage>
</organism>
<evidence type="ECO:0000313" key="1">
    <source>
        <dbReference type="EMBL" id="KAJ7550120.1"/>
    </source>
</evidence>
<dbReference type="EMBL" id="CM055098">
    <property type="protein sequence ID" value="KAJ7550120.1"/>
    <property type="molecule type" value="Genomic_DNA"/>
</dbReference>
<comment type="caution">
    <text evidence="1">The sequence shown here is derived from an EMBL/GenBank/DDBJ whole genome shotgun (WGS) entry which is preliminary data.</text>
</comment>
<dbReference type="Proteomes" id="UP001162992">
    <property type="component" value="Chromosome 7"/>
</dbReference>
<reference evidence="2" key="1">
    <citation type="journal article" date="2024" name="Proc. Natl. Acad. Sci. U.S.A.">
        <title>Extraordinary preservation of gene collinearity over three hundred million years revealed in homosporous lycophytes.</title>
        <authorList>
            <person name="Li C."/>
            <person name="Wickell D."/>
            <person name="Kuo L.Y."/>
            <person name="Chen X."/>
            <person name="Nie B."/>
            <person name="Liao X."/>
            <person name="Peng D."/>
            <person name="Ji J."/>
            <person name="Jenkins J."/>
            <person name="Williams M."/>
            <person name="Shu S."/>
            <person name="Plott C."/>
            <person name="Barry K."/>
            <person name="Rajasekar S."/>
            <person name="Grimwood J."/>
            <person name="Han X."/>
            <person name="Sun S."/>
            <person name="Hou Z."/>
            <person name="He W."/>
            <person name="Dai G."/>
            <person name="Sun C."/>
            <person name="Schmutz J."/>
            <person name="Leebens-Mack J.H."/>
            <person name="Li F.W."/>
            <person name="Wang L."/>
        </authorList>
    </citation>
    <scope>NUCLEOTIDE SEQUENCE [LARGE SCALE GENOMIC DNA]</scope>
    <source>
        <strain evidence="2">cv. PW_Plant_1</strain>
    </source>
</reference>
<protein>
    <submittedName>
        <fullName evidence="1">Uncharacterized protein</fullName>
    </submittedName>
</protein>